<organism evidence="3 4">
    <name type="scientific">Schizothecium vesticola</name>
    <dbReference type="NCBI Taxonomy" id="314040"/>
    <lineage>
        <taxon>Eukaryota</taxon>
        <taxon>Fungi</taxon>
        <taxon>Dikarya</taxon>
        <taxon>Ascomycota</taxon>
        <taxon>Pezizomycotina</taxon>
        <taxon>Sordariomycetes</taxon>
        <taxon>Sordariomycetidae</taxon>
        <taxon>Sordariales</taxon>
        <taxon>Schizotheciaceae</taxon>
        <taxon>Schizothecium</taxon>
    </lineage>
</organism>
<sequence length="385" mass="42310">MGTLVSPWAFPATVPSPASPVPQTTPSAPSPRYFPSPSASAQRHSNPLFLRVSIDLIYSILDHLDAPTVISLALTCKDLYAITASNSAWDCVHRPPPRTESPNRQTRSALLELLMKDMPRPMMNCADCSILHHPRISWHGPGPLQHPWDIIGYQCAARPSTYRLQRLGLEDSTHRTAGTTTPSAPLPTSTEQHLQSSTWTVHSLQSLEVWLQVNWYAKIIAGSLYLKSVHGVRAYGLAAPQWSAVIAGLRDKHLPLCPHSPLPGRCFVPALEIPHVRRGGCSRCRTEFQTVSIGQQSKAAAQPCGQFFVETYYCLGEPAAFADLETKEGWVAATEELGPTEAWESDARRGYFHPCTRPAPQEGPEVKSLADSVDAITAIWREETA</sequence>
<dbReference type="Proteomes" id="UP001172155">
    <property type="component" value="Unassembled WGS sequence"/>
</dbReference>
<comment type="caution">
    <text evidence="3">The sequence shown here is derived from an EMBL/GenBank/DDBJ whole genome shotgun (WGS) entry which is preliminary data.</text>
</comment>
<keyword evidence="4" id="KW-1185">Reference proteome</keyword>
<evidence type="ECO:0000256" key="1">
    <source>
        <dbReference type="SAM" id="MobiDB-lite"/>
    </source>
</evidence>
<evidence type="ECO:0000313" key="3">
    <source>
        <dbReference type="EMBL" id="KAK0738692.1"/>
    </source>
</evidence>
<accession>A0AA40BQU1</accession>
<feature type="compositionally biased region" description="Low complexity" evidence="1">
    <location>
        <begin position="15"/>
        <end position="27"/>
    </location>
</feature>
<evidence type="ECO:0000259" key="2">
    <source>
        <dbReference type="Pfam" id="PF00646"/>
    </source>
</evidence>
<feature type="compositionally biased region" description="Low complexity" evidence="1">
    <location>
        <begin position="176"/>
        <end position="190"/>
    </location>
</feature>
<feature type="domain" description="F-box" evidence="2">
    <location>
        <begin position="50"/>
        <end position="89"/>
    </location>
</feature>
<dbReference type="AlphaFoldDB" id="A0AA40BQU1"/>
<gene>
    <name evidence="3" type="ORF">B0T18DRAFT_251522</name>
</gene>
<reference evidence="3" key="1">
    <citation type="submission" date="2023-06" db="EMBL/GenBank/DDBJ databases">
        <title>Genome-scale phylogeny and comparative genomics of the fungal order Sordariales.</title>
        <authorList>
            <consortium name="Lawrence Berkeley National Laboratory"/>
            <person name="Hensen N."/>
            <person name="Bonometti L."/>
            <person name="Westerberg I."/>
            <person name="Brannstrom I.O."/>
            <person name="Guillou S."/>
            <person name="Cros-Aarteil S."/>
            <person name="Calhoun S."/>
            <person name="Haridas S."/>
            <person name="Kuo A."/>
            <person name="Mondo S."/>
            <person name="Pangilinan J."/>
            <person name="Riley R."/>
            <person name="LaButti K."/>
            <person name="Andreopoulos B."/>
            <person name="Lipzen A."/>
            <person name="Chen C."/>
            <person name="Yanf M."/>
            <person name="Daum C."/>
            <person name="Ng V."/>
            <person name="Clum A."/>
            <person name="Steindorff A."/>
            <person name="Ohm R."/>
            <person name="Martin F."/>
            <person name="Silar P."/>
            <person name="Natvig D."/>
            <person name="Lalanne C."/>
            <person name="Gautier V."/>
            <person name="Ament-velasquez S.L."/>
            <person name="Kruys A."/>
            <person name="Hutchinson M.I."/>
            <person name="Powell A.J."/>
            <person name="Barry K."/>
            <person name="Miller A.N."/>
            <person name="Grigoriev I.V."/>
            <person name="Debuchy R."/>
            <person name="Gladieux P."/>
            <person name="Thoren M.H."/>
            <person name="Johannesson H."/>
        </authorList>
    </citation>
    <scope>NUCLEOTIDE SEQUENCE</scope>
    <source>
        <strain evidence="3">SMH3187-1</strain>
    </source>
</reference>
<dbReference type="InterPro" id="IPR036047">
    <property type="entry name" value="F-box-like_dom_sf"/>
</dbReference>
<dbReference type="SUPFAM" id="SSF81383">
    <property type="entry name" value="F-box domain"/>
    <property type="match status" value="1"/>
</dbReference>
<protein>
    <recommendedName>
        <fullName evidence="2">F-box domain-containing protein</fullName>
    </recommendedName>
</protein>
<dbReference type="Pfam" id="PF00646">
    <property type="entry name" value="F-box"/>
    <property type="match status" value="1"/>
</dbReference>
<feature type="region of interest" description="Disordered" evidence="1">
    <location>
        <begin position="171"/>
        <end position="190"/>
    </location>
</feature>
<name>A0AA40BQU1_9PEZI</name>
<evidence type="ECO:0000313" key="4">
    <source>
        <dbReference type="Proteomes" id="UP001172155"/>
    </source>
</evidence>
<feature type="region of interest" description="Disordered" evidence="1">
    <location>
        <begin position="15"/>
        <end position="42"/>
    </location>
</feature>
<dbReference type="EMBL" id="JAUKUD010000007">
    <property type="protein sequence ID" value="KAK0738692.1"/>
    <property type="molecule type" value="Genomic_DNA"/>
</dbReference>
<proteinExistence type="predicted"/>
<dbReference type="InterPro" id="IPR001810">
    <property type="entry name" value="F-box_dom"/>
</dbReference>